<evidence type="ECO:0000313" key="1">
    <source>
        <dbReference type="EMBL" id="PPK85399.1"/>
    </source>
</evidence>
<proteinExistence type="predicted"/>
<sequence length="200" mass="22509">MRRPALIIMVKNPVAGKTKTRLAEDVGDEQAVAMYRILMRYTRDRVLGLEGVTRYLHYSDRVDPADEWPNREFIKLVQVGAGLGERMAAAIDHAFVRGHDKIIVIGSDCPGVTTELLHQAFEELTTHELVIGPANDGGYYLIGMRHAHPFLFNNMVWSTETVFEETMARAREQGLSVATLAPLSDVDHLEDWLGYGWTMP</sequence>
<dbReference type="AlphaFoldDB" id="A0A2S6I2V5"/>
<protein>
    <recommendedName>
        <fullName evidence="3">Glycosyltransferase</fullName>
    </recommendedName>
</protein>
<reference evidence="1 2" key="1">
    <citation type="submission" date="2018-02" db="EMBL/GenBank/DDBJ databases">
        <title>Genomic Encyclopedia of Archaeal and Bacterial Type Strains, Phase II (KMG-II): from individual species to whole genera.</title>
        <authorList>
            <person name="Goeker M."/>
        </authorList>
    </citation>
    <scope>NUCLEOTIDE SEQUENCE [LARGE SCALE GENOMIC DNA]</scope>
    <source>
        <strain evidence="1 2">DSM 29526</strain>
    </source>
</reference>
<dbReference type="Gene3D" id="3.90.550.10">
    <property type="entry name" value="Spore Coat Polysaccharide Biosynthesis Protein SpsA, Chain A"/>
    <property type="match status" value="1"/>
</dbReference>
<dbReference type="Proteomes" id="UP000237662">
    <property type="component" value="Unassembled WGS sequence"/>
</dbReference>
<accession>A0A2S6I2V5</accession>
<organism evidence="1 2">
    <name type="scientific">Neolewinella xylanilytica</name>
    <dbReference type="NCBI Taxonomy" id="1514080"/>
    <lineage>
        <taxon>Bacteria</taxon>
        <taxon>Pseudomonadati</taxon>
        <taxon>Bacteroidota</taxon>
        <taxon>Saprospiria</taxon>
        <taxon>Saprospirales</taxon>
        <taxon>Lewinellaceae</taxon>
        <taxon>Neolewinella</taxon>
    </lineage>
</organism>
<dbReference type="RefSeq" id="WP_104419901.1">
    <property type="nucleotide sequence ID" value="NZ_PTJC01000006.1"/>
</dbReference>
<keyword evidence="2" id="KW-1185">Reference proteome</keyword>
<dbReference type="InterPro" id="IPR018641">
    <property type="entry name" value="Trfase_1_rSAM/seldom-assoc"/>
</dbReference>
<dbReference type="EMBL" id="PTJC01000006">
    <property type="protein sequence ID" value="PPK85399.1"/>
    <property type="molecule type" value="Genomic_DNA"/>
</dbReference>
<dbReference type="NCBIfam" id="TIGR04282">
    <property type="entry name" value="glyco_like_cofC"/>
    <property type="match status" value="1"/>
</dbReference>
<dbReference type="SUPFAM" id="SSF53448">
    <property type="entry name" value="Nucleotide-diphospho-sugar transferases"/>
    <property type="match status" value="1"/>
</dbReference>
<name>A0A2S6I2V5_9BACT</name>
<dbReference type="InterPro" id="IPR029044">
    <property type="entry name" value="Nucleotide-diphossugar_trans"/>
</dbReference>
<comment type="caution">
    <text evidence="1">The sequence shown here is derived from an EMBL/GenBank/DDBJ whole genome shotgun (WGS) entry which is preliminary data.</text>
</comment>
<dbReference type="PANTHER" id="PTHR36529:SF1">
    <property type="entry name" value="GLYCOSYLTRANSFERASE"/>
    <property type="match status" value="1"/>
</dbReference>
<dbReference type="Pfam" id="PF09837">
    <property type="entry name" value="DUF2064"/>
    <property type="match status" value="1"/>
</dbReference>
<gene>
    <name evidence="1" type="ORF">CLV84_2295</name>
</gene>
<evidence type="ECO:0008006" key="3">
    <source>
        <dbReference type="Google" id="ProtNLM"/>
    </source>
</evidence>
<dbReference type="PANTHER" id="PTHR36529">
    <property type="entry name" value="SLL1095 PROTEIN"/>
    <property type="match status" value="1"/>
</dbReference>
<evidence type="ECO:0000313" key="2">
    <source>
        <dbReference type="Proteomes" id="UP000237662"/>
    </source>
</evidence>
<dbReference type="OrthoDB" id="9798250at2"/>